<proteinExistence type="predicted"/>
<evidence type="ECO:0000313" key="2">
    <source>
        <dbReference type="EMBL" id="CAH0532945.1"/>
    </source>
</evidence>
<gene>
    <name evidence="2" type="primary">yajL</name>
    <name evidence="2" type="ORF">VST7929_00794</name>
</gene>
<dbReference type="PANTHER" id="PTHR48094:SF12">
    <property type="entry name" value="PARKINSON DISEASE PROTEIN 7 HOMOLOG"/>
    <property type="match status" value="1"/>
</dbReference>
<dbReference type="GO" id="GO:0016787">
    <property type="term" value="F:hydrolase activity"/>
    <property type="evidence" value="ECO:0007669"/>
    <property type="project" value="UniProtKB-KW"/>
</dbReference>
<evidence type="ECO:0000313" key="3">
    <source>
        <dbReference type="Proteomes" id="UP000838672"/>
    </source>
</evidence>
<dbReference type="InterPro" id="IPR029062">
    <property type="entry name" value="Class_I_gatase-like"/>
</dbReference>
<dbReference type="InterPro" id="IPR002818">
    <property type="entry name" value="DJ-1/PfpI"/>
</dbReference>
<dbReference type="InterPro" id="IPR050325">
    <property type="entry name" value="Prot/Nucl_acid_deglycase"/>
</dbReference>
<dbReference type="RefSeq" id="WP_237465091.1">
    <property type="nucleotide sequence ID" value="NZ_CAKLDI010000001.1"/>
</dbReference>
<dbReference type="NCBIfam" id="TIGR01383">
    <property type="entry name" value="not_thiJ"/>
    <property type="match status" value="1"/>
</dbReference>
<protein>
    <submittedName>
        <fullName evidence="2">Protein/nucleic acid deglycase 3</fullName>
        <ecNumber evidence="2">3.1.2.-</ecNumber>
    </submittedName>
</protein>
<organism evidence="2 3">
    <name type="scientific">Vibrio stylophorae</name>
    <dbReference type="NCBI Taxonomy" id="659351"/>
    <lineage>
        <taxon>Bacteria</taxon>
        <taxon>Pseudomonadati</taxon>
        <taxon>Pseudomonadota</taxon>
        <taxon>Gammaproteobacteria</taxon>
        <taxon>Vibrionales</taxon>
        <taxon>Vibrionaceae</taxon>
        <taxon>Vibrio</taxon>
    </lineage>
</organism>
<dbReference type="EC" id="3.1.2.-" evidence="2"/>
<dbReference type="EMBL" id="CAKLDI010000001">
    <property type="protein sequence ID" value="CAH0532945.1"/>
    <property type="molecule type" value="Genomic_DNA"/>
</dbReference>
<dbReference type="SUPFAM" id="SSF52317">
    <property type="entry name" value="Class I glutamine amidotransferase-like"/>
    <property type="match status" value="1"/>
</dbReference>
<feature type="domain" description="DJ-1/PfpI" evidence="1">
    <location>
        <begin position="4"/>
        <end position="170"/>
    </location>
</feature>
<keyword evidence="2" id="KW-0378">Hydrolase</keyword>
<accession>A0ABN8DT30</accession>
<dbReference type="InterPro" id="IPR006287">
    <property type="entry name" value="DJ-1"/>
</dbReference>
<dbReference type="Gene3D" id="3.40.50.880">
    <property type="match status" value="1"/>
</dbReference>
<name>A0ABN8DT30_9VIBR</name>
<reference evidence="2" key="1">
    <citation type="submission" date="2021-11" db="EMBL/GenBank/DDBJ databases">
        <authorList>
            <person name="Rodrigo-Torres L."/>
            <person name="Arahal R. D."/>
            <person name="Lucena T."/>
        </authorList>
    </citation>
    <scope>NUCLEOTIDE SEQUENCE</scope>
    <source>
        <strain evidence="2">CECT 7929</strain>
    </source>
</reference>
<dbReference type="PANTHER" id="PTHR48094">
    <property type="entry name" value="PROTEIN/NUCLEIC ACID DEGLYCASE DJ-1-RELATED"/>
    <property type="match status" value="1"/>
</dbReference>
<dbReference type="Proteomes" id="UP000838672">
    <property type="component" value="Unassembled WGS sequence"/>
</dbReference>
<comment type="caution">
    <text evidence="2">The sequence shown here is derived from an EMBL/GenBank/DDBJ whole genome shotgun (WGS) entry which is preliminary data.</text>
</comment>
<keyword evidence="3" id="KW-1185">Reference proteome</keyword>
<dbReference type="Pfam" id="PF01965">
    <property type="entry name" value="DJ-1_PfpI"/>
    <property type="match status" value="1"/>
</dbReference>
<evidence type="ECO:0000259" key="1">
    <source>
        <dbReference type="Pfam" id="PF01965"/>
    </source>
</evidence>
<sequence length="207" mass="22139">MTSNVLIIIAQGSEELETVTCQNLLLRAGFKVTTASADSEGAVQLRGARGLPMTADCPLVTVADNEYDCIVLPGGLPGADHLAASPLVQAILNQQYCDEKWVAAICASPALVIQPLDCFREAYKTSYPSTANLIPAHLYKTKRVMVDKNHRLITSQGPGTTMEFALEIIARLAGIEKAAAVAEPMCVLPNMTYSPQFMNDGKAAQLS</sequence>
<dbReference type="CDD" id="cd03135">
    <property type="entry name" value="GATase1_DJ-1"/>
    <property type="match status" value="1"/>
</dbReference>